<evidence type="ECO:0000313" key="11">
    <source>
        <dbReference type="EMBL" id="GBF98485.1"/>
    </source>
</evidence>
<feature type="repeat" description="TPR" evidence="9">
    <location>
        <begin position="276"/>
        <end position="309"/>
    </location>
</feature>
<dbReference type="GO" id="GO:0005737">
    <property type="term" value="C:cytoplasm"/>
    <property type="evidence" value="ECO:0007669"/>
    <property type="project" value="TreeGrafter"/>
</dbReference>
<feature type="compositionally biased region" description="Gly residues" evidence="10">
    <location>
        <begin position="249"/>
        <end position="261"/>
    </location>
</feature>
<feature type="compositionally biased region" description="Gly residues" evidence="10">
    <location>
        <begin position="90"/>
        <end position="101"/>
    </location>
</feature>
<dbReference type="InterPro" id="IPR019734">
    <property type="entry name" value="TPR_rpt"/>
</dbReference>
<dbReference type="SUPFAM" id="SSF48452">
    <property type="entry name" value="TPR-like"/>
    <property type="match status" value="1"/>
</dbReference>
<feature type="compositionally biased region" description="Basic residues" evidence="10">
    <location>
        <begin position="43"/>
        <end position="55"/>
    </location>
</feature>
<evidence type="ECO:0000256" key="2">
    <source>
        <dbReference type="ARBA" id="ARBA00011375"/>
    </source>
</evidence>
<protein>
    <recommendedName>
        <fullName evidence="7">Regulator of microtubule dynamics protein 1</fullName>
    </recommendedName>
    <alternativeName>
        <fullName evidence="8">Protein FAM82B</fullName>
    </alternativeName>
</protein>
<evidence type="ECO:0000256" key="6">
    <source>
        <dbReference type="ARBA" id="ARBA00023212"/>
    </source>
</evidence>
<feature type="compositionally biased region" description="Gly residues" evidence="10">
    <location>
        <begin position="524"/>
        <end position="534"/>
    </location>
</feature>
<dbReference type="InterPro" id="IPR011990">
    <property type="entry name" value="TPR-like_helical_dom_sf"/>
</dbReference>
<evidence type="ECO:0000256" key="10">
    <source>
        <dbReference type="SAM" id="MobiDB-lite"/>
    </source>
</evidence>
<sequence length="546" mass="55996">MQPSRGPGAPLRLAFNGPQADPCGWLCAGPGPAAAAAAAGPAWRRHAARPPRRRVTLGPPPFASLSGAAGGPWGPWDGRGQPHPAEQPPSGGGSGGGGGESAGSTAKQRLVPPGAPGAPAPGVAAGDGPSPAAAPQPQQQPQQQQQQHQQQRRPFWLPFGGLPCPASTTATTAAAAVVEQQAALRLVGGLGRHIHKEAAKVAGVVGVLGAQLLLNWSNVQRAAANGGEALAGFQPPWAGGGLRLPWAREGGGGGGGAGGAAAPGAAHSGFEPAQAARRWMARGVEAERALDLREALSCYQNAVALEPANVEYVCRLAKQWSDLTYEAGARTDAIVEANTKAIEYAERAVALAPKAAAGHMALCVSRGRLALFSDNKTKVRLAKEAREAAVTAMALEPSNDLAHHLMGRWHFEMAQINFVVRQLIRLVYGASLAPGTFADALEEYQTAVALNPTKLIHRVELGRTYLRLGRRAEALRELQASVELDVEDVNARLQKDDAALMLHQLRREFARAVVPLEPGEGCGGGAGGGGGGAGQAPPAAGSAGAA</sequence>
<dbReference type="PROSITE" id="PS50005">
    <property type="entry name" value="TPR"/>
    <property type="match status" value="1"/>
</dbReference>
<dbReference type="PANTHER" id="PTHR16056">
    <property type="entry name" value="REGULATOR OF MICROTUBULE DYNAMICS PROTEIN"/>
    <property type="match status" value="1"/>
</dbReference>
<dbReference type="STRING" id="307507.A0A2V0PN12"/>
<keyword evidence="4" id="KW-0677">Repeat</keyword>
<evidence type="ECO:0000256" key="5">
    <source>
        <dbReference type="ARBA" id="ARBA00022803"/>
    </source>
</evidence>
<dbReference type="InParanoid" id="A0A2V0PN12"/>
<dbReference type="Proteomes" id="UP000247498">
    <property type="component" value="Unassembled WGS sequence"/>
</dbReference>
<keyword evidence="12" id="KW-1185">Reference proteome</keyword>
<evidence type="ECO:0000256" key="4">
    <source>
        <dbReference type="ARBA" id="ARBA00022737"/>
    </source>
</evidence>
<comment type="caution">
    <text evidence="11">The sequence shown here is derived from an EMBL/GenBank/DDBJ whole genome shotgun (WGS) entry which is preliminary data.</text>
</comment>
<keyword evidence="6" id="KW-0206">Cytoskeleton</keyword>
<dbReference type="EMBL" id="BDRX01000126">
    <property type="protein sequence ID" value="GBF98485.1"/>
    <property type="molecule type" value="Genomic_DNA"/>
</dbReference>
<dbReference type="Gene3D" id="1.25.40.10">
    <property type="entry name" value="Tetratricopeptide repeat domain"/>
    <property type="match status" value="2"/>
</dbReference>
<feature type="compositionally biased region" description="Low complexity" evidence="10">
    <location>
        <begin position="120"/>
        <end position="149"/>
    </location>
</feature>
<feature type="region of interest" description="Disordered" evidence="10">
    <location>
        <begin position="248"/>
        <end position="267"/>
    </location>
</feature>
<dbReference type="GO" id="GO:0005876">
    <property type="term" value="C:spindle microtubule"/>
    <property type="evidence" value="ECO:0007669"/>
    <property type="project" value="TreeGrafter"/>
</dbReference>
<dbReference type="Pfam" id="PF21033">
    <property type="entry name" value="RMD1-3"/>
    <property type="match status" value="1"/>
</dbReference>
<comment type="subcellular location">
    <subcellularLocation>
        <location evidence="1">Cytoplasm</location>
        <location evidence="1">Cytoskeleton</location>
    </subcellularLocation>
</comment>
<evidence type="ECO:0000256" key="8">
    <source>
        <dbReference type="ARBA" id="ARBA00041958"/>
    </source>
</evidence>
<gene>
    <name evidence="11" type="ORF">Rsub_11695</name>
</gene>
<dbReference type="InterPro" id="IPR049039">
    <property type="entry name" value="RMD1-3_a_helical_rpt"/>
</dbReference>
<keyword evidence="3" id="KW-0963">Cytoplasm</keyword>
<feature type="region of interest" description="Disordered" evidence="10">
    <location>
        <begin position="1"/>
        <end position="20"/>
    </location>
</feature>
<dbReference type="GO" id="GO:0008017">
    <property type="term" value="F:microtubule binding"/>
    <property type="evidence" value="ECO:0007669"/>
    <property type="project" value="TreeGrafter"/>
</dbReference>
<dbReference type="PANTHER" id="PTHR16056:SF16">
    <property type="entry name" value="REGULATOR OF MICROTUBULE DYNAMICS PROTEIN 1"/>
    <property type="match status" value="1"/>
</dbReference>
<evidence type="ECO:0000256" key="9">
    <source>
        <dbReference type="PROSITE-ProRule" id="PRU00339"/>
    </source>
</evidence>
<reference evidence="11 12" key="1">
    <citation type="journal article" date="2018" name="Sci. Rep.">
        <title>Raphidocelis subcapitata (=Pseudokirchneriella subcapitata) provides an insight into genome evolution and environmental adaptations in the Sphaeropleales.</title>
        <authorList>
            <person name="Suzuki S."/>
            <person name="Yamaguchi H."/>
            <person name="Nakajima N."/>
            <person name="Kawachi M."/>
        </authorList>
    </citation>
    <scope>NUCLEOTIDE SEQUENCE [LARGE SCALE GENOMIC DNA]</scope>
    <source>
        <strain evidence="11 12">NIES-35</strain>
    </source>
</reference>
<feature type="region of interest" description="Disordered" evidence="10">
    <location>
        <begin position="39"/>
        <end position="163"/>
    </location>
</feature>
<evidence type="ECO:0000313" key="12">
    <source>
        <dbReference type="Proteomes" id="UP000247498"/>
    </source>
</evidence>
<comment type="subunit">
    <text evidence="2">Interacts with microtubules.</text>
</comment>
<keyword evidence="5 9" id="KW-0802">TPR repeat</keyword>
<organism evidence="11 12">
    <name type="scientific">Raphidocelis subcapitata</name>
    <dbReference type="NCBI Taxonomy" id="307507"/>
    <lineage>
        <taxon>Eukaryota</taxon>
        <taxon>Viridiplantae</taxon>
        <taxon>Chlorophyta</taxon>
        <taxon>core chlorophytes</taxon>
        <taxon>Chlorophyceae</taxon>
        <taxon>CS clade</taxon>
        <taxon>Sphaeropleales</taxon>
        <taxon>Selenastraceae</taxon>
        <taxon>Raphidocelis</taxon>
    </lineage>
</organism>
<dbReference type="SMART" id="SM00028">
    <property type="entry name" value="TPR"/>
    <property type="match status" value="2"/>
</dbReference>
<accession>A0A2V0PN12</accession>
<feature type="region of interest" description="Disordered" evidence="10">
    <location>
        <begin position="524"/>
        <end position="546"/>
    </location>
</feature>
<proteinExistence type="predicted"/>
<dbReference type="OrthoDB" id="512473at2759"/>
<dbReference type="GO" id="GO:0097431">
    <property type="term" value="C:mitotic spindle pole"/>
    <property type="evidence" value="ECO:0007669"/>
    <property type="project" value="TreeGrafter"/>
</dbReference>
<name>A0A2V0PN12_9CHLO</name>
<evidence type="ECO:0000256" key="3">
    <source>
        <dbReference type="ARBA" id="ARBA00022490"/>
    </source>
</evidence>
<evidence type="ECO:0000256" key="1">
    <source>
        <dbReference type="ARBA" id="ARBA00004245"/>
    </source>
</evidence>
<feature type="compositionally biased region" description="Low complexity" evidence="10">
    <location>
        <begin position="535"/>
        <end position="546"/>
    </location>
</feature>
<dbReference type="AlphaFoldDB" id="A0A2V0PN12"/>
<evidence type="ECO:0000256" key="7">
    <source>
        <dbReference type="ARBA" id="ARBA00039966"/>
    </source>
</evidence>